<evidence type="ECO:0000256" key="1">
    <source>
        <dbReference type="ARBA" id="ARBA00004781"/>
    </source>
</evidence>
<dbReference type="SUPFAM" id="SSF51735">
    <property type="entry name" value="NAD(P)-binding Rossmann-fold domains"/>
    <property type="match status" value="1"/>
</dbReference>
<gene>
    <name evidence="8" type="ORF">TMPK1_09720</name>
</gene>
<organism evidence="8 9">
    <name type="scientific">Roseiterribacter gracilis</name>
    <dbReference type="NCBI Taxonomy" id="2812848"/>
    <lineage>
        <taxon>Bacteria</taxon>
        <taxon>Pseudomonadati</taxon>
        <taxon>Pseudomonadota</taxon>
        <taxon>Alphaproteobacteria</taxon>
        <taxon>Rhodospirillales</taxon>
        <taxon>Roseiterribacteraceae</taxon>
        <taxon>Roseiterribacter</taxon>
    </lineage>
</organism>
<dbReference type="EC" id="1.1.1.133" evidence="3 6"/>
<dbReference type="AlphaFoldDB" id="A0A8S8XBN6"/>
<comment type="cofactor">
    <cofactor evidence="6">
        <name>Mg(2+)</name>
        <dbReference type="ChEBI" id="CHEBI:18420"/>
    </cofactor>
    <text evidence="6">Binds 1 Mg(2+) ion per monomer.</text>
</comment>
<dbReference type="InterPro" id="IPR005913">
    <property type="entry name" value="dTDP_dehydrorham_reduct"/>
</dbReference>
<dbReference type="Gene3D" id="3.40.50.720">
    <property type="entry name" value="NAD(P)-binding Rossmann-like Domain"/>
    <property type="match status" value="1"/>
</dbReference>
<dbReference type="RefSeq" id="WP_420241791.1">
    <property type="nucleotide sequence ID" value="NZ_BOPV01000001.1"/>
</dbReference>
<dbReference type="GO" id="GO:0008831">
    <property type="term" value="F:dTDP-4-dehydrorhamnose reductase activity"/>
    <property type="evidence" value="ECO:0007669"/>
    <property type="project" value="UniProtKB-EC"/>
</dbReference>
<dbReference type="Proteomes" id="UP000681075">
    <property type="component" value="Unassembled WGS sequence"/>
</dbReference>
<evidence type="ECO:0000313" key="8">
    <source>
        <dbReference type="EMBL" id="GIL38735.1"/>
    </source>
</evidence>
<protein>
    <recommendedName>
        <fullName evidence="4 6">dTDP-4-dehydrorhamnose reductase</fullName>
        <ecNumber evidence="3 6">1.1.1.133</ecNumber>
    </recommendedName>
</protein>
<keyword evidence="6" id="KW-0521">NADP</keyword>
<dbReference type="EMBL" id="BOPV01000001">
    <property type="protein sequence ID" value="GIL38735.1"/>
    <property type="molecule type" value="Genomic_DNA"/>
</dbReference>
<keyword evidence="9" id="KW-1185">Reference proteome</keyword>
<keyword evidence="6" id="KW-0560">Oxidoreductase</keyword>
<evidence type="ECO:0000256" key="3">
    <source>
        <dbReference type="ARBA" id="ARBA00012929"/>
    </source>
</evidence>
<comment type="pathway">
    <text evidence="1 6">Carbohydrate biosynthesis; dTDP-L-rhamnose biosynthesis.</text>
</comment>
<evidence type="ECO:0000313" key="9">
    <source>
        <dbReference type="Proteomes" id="UP000681075"/>
    </source>
</evidence>
<comment type="caution">
    <text evidence="8">The sequence shown here is derived from an EMBL/GenBank/DDBJ whole genome shotgun (WGS) entry which is preliminary data.</text>
</comment>
<name>A0A8S8XBN6_9PROT</name>
<comment type="similarity">
    <text evidence="2 6">Belongs to the dTDP-4-dehydrorhamnose reductase family.</text>
</comment>
<dbReference type="FunFam" id="3.40.50.720:FF:000159">
    <property type="entry name" value="dTDP-4-dehydrorhamnose reductase"/>
    <property type="match status" value="1"/>
</dbReference>
<proteinExistence type="inferred from homology"/>
<dbReference type="Pfam" id="PF04321">
    <property type="entry name" value="RmlD_sub_bind"/>
    <property type="match status" value="1"/>
</dbReference>
<dbReference type="PANTHER" id="PTHR10491:SF4">
    <property type="entry name" value="METHIONINE ADENOSYLTRANSFERASE 2 SUBUNIT BETA"/>
    <property type="match status" value="1"/>
</dbReference>
<accession>A0A8S8XBN6</accession>
<sequence>MRVLVTGADGQVGQALQRAAWPVNVVVSMQRRTALDITDPKAIEAAVATLQPDLLINAAAYTAVDRAENDAARAFAVNRDGAANLAGVCAAQDVALLHISTDYVFDGSGNRPWREDDATNPLGVYGASKLAGEEAVRERLDQHVILRTAWVYAAQGQNFVRTMLRLADERDEVRVVDDQIGNPTPADAIAAAIVRIAAAIADKQAHWGTFHFAGAGDISWYGFARAIFDGATWLERTPRITPIRTEDYPTPARRPKNSRLDCTRIRTAYGIETTPWREQLSRVLKDIRPT</sequence>
<dbReference type="PANTHER" id="PTHR10491">
    <property type="entry name" value="DTDP-4-DEHYDRORHAMNOSE REDUCTASE"/>
    <property type="match status" value="1"/>
</dbReference>
<evidence type="ECO:0000256" key="2">
    <source>
        <dbReference type="ARBA" id="ARBA00010944"/>
    </source>
</evidence>
<evidence type="ECO:0000256" key="5">
    <source>
        <dbReference type="ARBA" id="ARBA00048200"/>
    </source>
</evidence>
<evidence type="ECO:0000259" key="7">
    <source>
        <dbReference type="Pfam" id="PF04321"/>
    </source>
</evidence>
<comment type="catalytic activity">
    <reaction evidence="5 6">
        <text>dTDP-beta-L-rhamnose + NADP(+) = dTDP-4-dehydro-beta-L-rhamnose + NADPH + H(+)</text>
        <dbReference type="Rhea" id="RHEA:21796"/>
        <dbReference type="ChEBI" id="CHEBI:15378"/>
        <dbReference type="ChEBI" id="CHEBI:57510"/>
        <dbReference type="ChEBI" id="CHEBI:57783"/>
        <dbReference type="ChEBI" id="CHEBI:58349"/>
        <dbReference type="ChEBI" id="CHEBI:62830"/>
        <dbReference type="EC" id="1.1.1.133"/>
    </reaction>
</comment>
<comment type="function">
    <text evidence="6">Catalyzes the reduction of dTDP-6-deoxy-L-lyxo-4-hexulose to yield dTDP-L-rhamnose.</text>
</comment>
<dbReference type="NCBIfam" id="TIGR01214">
    <property type="entry name" value="rmlD"/>
    <property type="match status" value="1"/>
</dbReference>
<reference evidence="8" key="1">
    <citation type="submission" date="2021-02" db="EMBL/GenBank/DDBJ databases">
        <title>Genome sequence of Rhodospirillales sp. strain TMPK1 isolated from soil.</title>
        <authorList>
            <person name="Nakai R."/>
            <person name="Kusada H."/>
            <person name="Tamaki H."/>
        </authorList>
    </citation>
    <scope>NUCLEOTIDE SEQUENCE</scope>
    <source>
        <strain evidence="8">TMPK1</strain>
    </source>
</reference>
<dbReference type="InterPro" id="IPR029903">
    <property type="entry name" value="RmlD-like-bd"/>
</dbReference>
<dbReference type="InterPro" id="IPR036291">
    <property type="entry name" value="NAD(P)-bd_dom_sf"/>
</dbReference>
<evidence type="ECO:0000256" key="4">
    <source>
        <dbReference type="ARBA" id="ARBA00017099"/>
    </source>
</evidence>
<evidence type="ECO:0000256" key="6">
    <source>
        <dbReference type="RuleBase" id="RU364082"/>
    </source>
</evidence>
<dbReference type="Gene3D" id="3.90.25.10">
    <property type="entry name" value="UDP-galactose 4-epimerase, domain 1"/>
    <property type="match status" value="1"/>
</dbReference>
<feature type="domain" description="RmlD-like substrate binding" evidence="7">
    <location>
        <begin position="1"/>
        <end position="287"/>
    </location>
</feature>
<dbReference type="CDD" id="cd05254">
    <property type="entry name" value="dTDP_HR_like_SDR_e"/>
    <property type="match status" value="1"/>
</dbReference>